<comment type="caution">
    <text evidence="1">The sequence shown here is derived from an EMBL/GenBank/DDBJ whole genome shotgun (WGS) entry which is preliminary data.</text>
</comment>
<accession>A0A4C1T4L6</accession>
<dbReference type="EMBL" id="BGZK01000031">
    <property type="protein sequence ID" value="GBP08510.1"/>
    <property type="molecule type" value="Genomic_DNA"/>
</dbReference>
<evidence type="ECO:0000313" key="1">
    <source>
        <dbReference type="EMBL" id="GBP08510.1"/>
    </source>
</evidence>
<gene>
    <name evidence="1" type="ORF">EVAR_77189_1</name>
</gene>
<dbReference type="AlphaFoldDB" id="A0A4C1T4L6"/>
<sequence length="113" mass="12805">MAEENESRINAVEMRSLRSMCVVSRKDICRNSDVGERCGLKEDVVTRVERVGKGCPKKSYTDHIGGILKKGQILSTRNRRACMKRLMDVNEARDMCKDHTLWKSVVSAYPSGK</sequence>
<dbReference type="OrthoDB" id="6740956at2759"/>
<evidence type="ECO:0000313" key="2">
    <source>
        <dbReference type="Proteomes" id="UP000299102"/>
    </source>
</evidence>
<dbReference type="Proteomes" id="UP000299102">
    <property type="component" value="Unassembled WGS sequence"/>
</dbReference>
<reference evidence="1 2" key="1">
    <citation type="journal article" date="2019" name="Commun. Biol.">
        <title>The bagworm genome reveals a unique fibroin gene that provides high tensile strength.</title>
        <authorList>
            <person name="Kono N."/>
            <person name="Nakamura H."/>
            <person name="Ohtoshi R."/>
            <person name="Tomita M."/>
            <person name="Numata K."/>
            <person name="Arakawa K."/>
        </authorList>
    </citation>
    <scope>NUCLEOTIDE SEQUENCE [LARGE SCALE GENOMIC DNA]</scope>
</reference>
<proteinExistence type="predicted"/>
<name>A0A4C1T4L6_EUMVA</name>
<keyword evidence="2" id="KW-1185">Reference proteome</keyword>
<organism evidence="1 2">
    <name type="scientific">Eumeta variegata</name>
    <name type="common">Bagworm moth</name>
    <name type="synonym">Eumeta japonica</name>
    <dbReference type="NCBI Taxonomy" id="151549"/>
    <lineage>
        <taxon>Eukaryota</taxon>
        <taxon>Metazoa</taxon>
        <taxon>Ecdysozoa</taxon>
        <taxon>Arthropoda</taxon>
        <taxon>Hexapoda</taxon>
        <taxon>Insecta</taxon>
        <taxon>Pterygota</taxon>
        <taxon>Neoptera</taxon>
        <taxon>Endopterygota</taxon>
        <taxon>Lepidoptera</taxon>
        <taxon>Glossata</taxon>
        <taxon>Ditrysia</taxon>
        <taxon>Tineoidea</taxon>
        <taxon>Psychidae</taxon>
        <taxon>Oiketicinae</taxon>
        <taxon>Eumeta</taxon>
    </lineage>
</organism>
<protein>
    <submittedName>
        <fullName evidence="1">Uncharacterized protein</fullName>
    </submittedName>
</protein>